<name>D6WMY7_TRICA</name>
<dbReference type="GO" id="GO:0016567">
    <property type="term" value="P:protein ubiquitination"/>
    <property type="evidence" value="ECO:0007669"/>
    <property type="project" value="UniProtKB-UniPathway"/>
</dbReference>
<dbReference type="EMBL" id="KQ971343">
    <property type="protein sequence ID" value="EFA04324.2"/>
    <property type="molecule type" value="Genomic_DNA"/>
</dbReference>
<dbReference type="InterPro" id="IPR004162">
    <property type="entry name" value="SINA-like_animal"/>
</dbReference>
<dbReference type="GO" id="GO:0031624">
    <property type="term" value="F:ubiquitin conjugating enzyme binding"/>
    <property type="evidence" value="ECO:0000318"/>
    <property type="project" value="GO_Central"/>
</dbReference>
<dbReference type="SUPFAM" id="SSF49599">
    <property type="entry name" value="TRAF domain-like"/>
    <property type="match status" value="1"/>
</dbReference>
<dbReference type="GO" id="GO:0061630">
    <property type="term" value="F:ubiquitin protein ligase activity"/>
    <property type="evidence" value="ECO:0000318"/>
    <property type="project" value="GO_Central"/>
</dbReference>
<keyword evidence="2" id="KW-1185">Reference proteome</keyword>
<dbReference type="UniPathway" id="UPA00143"/>
<reference evidence="1 2" key="2">
    <citation type="journal article" date="2010" name="Nucleic Acids Res.">
        <title>BeetleBase in 2010: revisions to provide comprehensive genomic information for Tribolium castaneum.</title>
        <authorList>
            <person name="Kim H.S."/>
            <person name="Murphy T."/>
            <person name="Xia J."/>
            <person name="Caragea D."/>
            <person name="Park Y."/>
            <person name="Beeman R.W."/>
            <person name="Lorenzen M.D."/>
            <person name="Butcher S."/>
            <person name="Manak J.R."/>
            <person name="Brown S.J."/>
        </authorList>
    </citation>
    <scope>GENOME REANNOTATION</scope>
    <source>
        <strain evidence="1 2">Georgia GA2</strain>
    </source>
</reference>
<proteinExistence type="predicted"/>
<evidence type="ECO:0000313" key="1">
    <source>
        <dbReference type="EMBL" id="EFA04324.2"/>
    </source>
</evidence>
<dbReference type="GO" id="GO:0043161">
    <property type="term" value="P:proteasome-mediated ubiquitin-dependent protein catabolic process"/>
    <property type="evidence" value="ECO:0000318"/>
    <property type="project" value="GO_Central"/>
</dbReference>
<dbReference type="GO" id="GO:0005737">
    <property type="term" value="C:cytoplasm"/>
    <property type="evidence" value="ECO:0000318"/>
    <property type="project" value="GO_Central"/>
</dbReference>
<dbReference type="AlphaFoldDB" id="D6WMY7"/>
<dbReference type="PANTHER" id="PTHR45877:SF2">
    <property type="entry name" value="E3 UBIQUITIN-PROTEIN LIGASE SINA-RELATED"/>
    <property type="match status" value="1"/>
</dbReference>
<dbReference type="Gene3D" id="3.30.40.10">
    <property type="entry name" value="Zinc/RING finger domain, C3HC4 (zinc finger)"/>
    <property type="match status" value="1"/>
</dbReference>
<dbReference type="InParanoid" id="D6WMY7"/>
<protein>
    <submittedName>
        <fullName evidence="1">Uncharacterized protein</fullName>
    </submittedName>
</protein>
<dbReference type="InterPro" id="IPR013083">
    <property type="entry name" value="Znf_RING/FYVE/PHD"/>
</dbReference>
<accession>D6WMY7</accession>
<evidence type="ECO:0000313" key="2">
    <source>
        <dbReference type="Proteomes" id="UP000007266"/>
    </source>
</evidence>
<organism evidence="1 2">
    <name type="scientific">Tribolium castaneum</name>
    <name type="common">Red flour beetle</name>
    <dbReference type="NCBI Taxonomy" id="7070"/>
    <lineage>
        <taxon>Eukaryota</taxon>
        <taxon>Metazoa</taxon>
        <taxon>Ecdysozoa</taxon>
        <taxon>Arthropoda</taxon>
        <taxon>Hexapoda</taxon>
        <taxon>Insecta</taxon>
        <taxon>Pterygota</taxon>
        <taxon>Neoptera</taxon>
        <taxon>Endopterygota</taxon>
        <taxon>Coleoptera</taxon>
        <taxon>Polyphaga</taxon>
        <taxon>Cucujiformia</taxon>
        <taxon>Tenebrionidae</taxon>
        <taxon>Tenebrionidae incertae sedis</taxon>
        <taxon>Tribolium</taxon>
    </lineage>
</organism>
<sequence>MEPSPIFVCLQCKKYLCSSPRRCYWCGQDVCSACGASVRVCPGCLTGAFFIETHDKDELLASVRLPCRRQGCFYSSTCPRLRRHEEECPHRVKLCPLRRRLGCPWQGESKNQLVRHCQRDHPERVISANCHMFQCFKFKERMGSGVKDHYYCFFDAFNEFFHVYQCFDYVESLIKLKVCFNGDRRRTNKFTFEICFADPFVDEDRLVFQAACQLVKDQEFYYVDFLKVPFSAFLRYCIGTHLFYKITINFA</sequence>
<gene>
    <name evidence="1" type="primary">AUGUSTUS-3.0.2_14617</name>
    <name evidence="1" type="ORF">TcasGA2_TC014617</name>
</gene>
<dbReference type="HOGENOM" id="CLU_644560_0_0_1"/>
<reference evidence="1 2" key="1">
    <citation type="journal article" date="2008" name="Nature">
        <title>The genome of the model beetle and pest Tribolium castaneum.</title>
        <authorList>
            <consortium name="Tribolium Genome Sequencing Consortium"/>
            <person name="Richards S."/>
            <person name="Gibbs R.A."/>
            <person name="Weinstock G.M."/>
            <person name="Brown S.J."/>
            <person name="Denell R."/>
            <person name="Beeman R.W."/>
            <person name="Gibbs R."/>
            <person name="Beeman R.W."/>
            <person name="Brown S.J."/>
            <person name="Bucher G."/>
            <person name="Friedrich M."/>
            <person name="Grimmelikhuijzen C.J."/>
            <person name="Klingler M."/>
            <person name="Lorenzen M."/>
            <person name="Richards S."/>
            <person name="Roth S."/>
            <person name="Schroder R."/>
            <person name="Tautz D."/>
            <person name="Zdobnov E.M."/>
            <person name="Muzny D."/>
            <person name="Gibbs R.A."/>
            <person name="Weinstock G.M."/>
            <person name="Attaway T."/>
            <person name="Bell S."/>
            <person name="Buhay C.J."/>
            <person name="Chandrabose M.N."/>
            <person name="Chavez D."/>
            <person name="Clerk-Blankenburg K.P."/>
            <person name="Cree A."/>
            <person name="Dao M."/>
            <person name="Davis C."/>
            <person name="Chacko J."/>
            <person name="Dinh H."/>
            <person name="Dugan-Rocha S."/>
            <person name="Fowler G."/>
            <person name="Garner T.T."/>
            <person name="Garnes J."/>
            <person name="Gnirke A."/>
            <person name="Hawes A."/>
            <person name="Hernandez J."/>
            <person name="Hines S."/>
            <person name="Holder M."/>
            <person name="Hume J."/>
            <person name="Jhangiani S.N."/>
            <person name="Joshi V."/>
            <person name="Khan Z.M."/>
            <person name="Jackson L."/>
            <person name="Kovar C."/>
            <person name="Kowis A."/>
            <person name="Lee S."/>
            <person name="Lewis L.R."/>
            <person name="Margolis J."/>
            <person name="Morgan M."/>
            <person name="Nazareth L.V."/>
            <person name="Nguyen N."/>
            <person name="Okwuonu G."/>
            <person name="Parker D."/>
            <person name="Richards S."/>
            <person name="Ruiz S.J."/>
            <person name="Santibanez J."/>
            <person name="Savard J."/>
            <person name="Scherer S.E."/>
            <person name="Schneider B."/>
            <person name="Sodergren E."/>
            <person name="Tautz D."/>
            <person name="Vattahil S."/>
            <person name="Villasana D."/>
            <person name="White C.S."/>
            <person name="Wright R."/>
            <person name="Park Y."/>
            <person name="Beeman R.W."/>
            <person name="Lord J."/>
            <person name="Oppert B."/>
            <person name="Lorenzen M."/>
            <person name="Brown S."/>
            <person name="Wang L."/>
            <person name="Savard J."/>
            <person name="Tautz D."/>
            <person name="Richards S."/>
            <person name="Weinstock G."/>
            <person name="Gibbs R.A."/>
            <person name="Liu Y."/>
            <person name="Worley K."/>
            <person name="Weinstock G."/>
            <person name="Elsik C.G."/>
            <person name="Reese J.T."/>
            <person name="Elhaik E."/>
            <person name="Landan G."/>
            <person name="Graur D."/>
            <person name="Arensburger P."/>
            <person name="Atkinson P."/>
            <person name="Beeman R.W."/>
            <person name="Beidler J."/>
            <person name="Brown S.J."/>
            <person name="Demuth J.P."/>
            <person name="Drury D.W."/>
            <person name="Du Y.Z."/>
            <person name="Fujiwara H."/>
            <person name="Lorenzen M."/>
            <person name="Maselli V."/>
            <person name="Osanai M."/>
            <person name="Park Y."/>
            <person name="Robertson H.M."/>
            <person name="Tu Z."/>
            <person name="Wang J.J."/>
            <person name="Wang S."/>
            <person name="Richards S."/>
            <person name="Song H."/>
            <person name="Zhang L."/>
            <person name="Sodergren E."/>
            <person name="Werner D."/>
            <person name="Stanke M."/>
            <person name="Morgenstern B."/>
            <person name="Solovyev V."/>
            <person name="Kosarev P."/>
            <person name="Brown G."/>
            <person name="Chen H.C."/>
            <person name="Ermolaeva O."/>
            <person name="Hlavina W."/>
            <person name="Kapustin Y."/>
            <person name="Kiryutin B."/>
            <person name="Kitts P."/>
            <person name="Maglott D."/>
            <person name="Pruitt K."/>
            <person name="Sapojnikov V."/>
            <person name="Souvorov A."/>
            <person name="Mackey A.J."/>
            <person name="Waterhouse R.M."/>
            <person name="Wyder S."/>
            <person name="Zdobnov E.M."/>
            <person name="Zdobnov E.M."/>
            <person name="Wyder S."/>
            <person name="Kriventseva E.V."/>
            <person name="Kadowaki T."/>
            <person name="Bork P."/>
            <person name="Aranda M."/>
            <person name="Bao R."/>
            <person name="Beermann A."/>
            <person name="Berns N."/>
            <person name="Bolognesi R."/>
            <person name="Bonneton F."/>
            <person name="Bopp D."/>
            <person name="Brown S.J."/>
            <person name="Bucher G."/>
            <person name="Butts T."/>
            <person name="Chaumot A."/>
            <person name="Denell R.E."/>
            <person name="Ferrier D.E."/>
            <person name="Friedrich M."/>
            <person name="Gordon C.M."/>
            <person name="Jindra M."/>
            <person name="Klingler M."/>
            <person name="Lan Q."/>
            <person name="Lattorff H.M."/>
            <person name="Laudet V."/>
            <person name="von Levetsow C."/>
            <person name="Liu Z."/>
            <person name="Lutz R."/>
            <person name="Lynch J.A."/>
            <person name="da Fonseca R.N."/>
            <person name="Posnien N."/>
            <person name="Reuter R."/>
            <person name="Roth S."/>
            <person name="Savard J."/>
            <person name="Schinko J.B."/>
            <person name="Schmitt C."/>
            <person name="Schoppmeier M."/>
            <person name="Schroder R."/>
            <person name="Shippy T.D."/>
            <person name="Simonnet F."/>
            <person name="Marques-Souza H."/>
            <person name="Tautz D."/>
            <person name="Tomoyasu Y."/>
            <person name="Trauner J."/>
            <person name="Van der Zee M."/>
            <person name="Vervoort M."/>
            <person name="Wittkopp N."/>
            <person name="Wimmer E.A."/>
            <person name="Yang X."/>
            <person name="Jones A.K."/>
            <person name="Sattelle D.B."/>
            <person name="Ebert P.R."/>
            <person name="Nelson D."/>
            <person name="Scott J.G."/>
            <person name="Beeman R.W."/>
            <person name="Muthukrishnan S."/>
            <person name="Kramer K.J."/>
            <person name="Arakane Y."/>
            <person name="Beeman R.W."/>
            <person name="Zhu Q."/>
            <person name="Hogenkamp D."/>
            <person name="Dixit R."/>
            <person name="Oppert B."/>
            <person name="Jiang H."/>
            <person name="Zou Z."/>
            <person name="Marshall J."/>
            <person name="Elpidina E."/>
            <person name="Vinokurov K."/>
            <person name="Oppert C."/>
            <person name="Zou Z."/>
            <person name="Evans J."/>
            <person name="Lu Z."/>
            <person name="Zhao P."/>
            <person name="Sumathipala N."/>
            <person name="Altincicek B."/>
            <person name="Vilcinskas A."/>
            <person name="Williams M."/>
            <person name="Hultmark D."/>
            <person name="Hetru C."/>
            <person name="Jiang H."/>
            <person name="Grimmelikhuijzen C.J."/>
            <person name="Hauser F."/>
            <person name="Cazzamali G."/>
            <person name="Williamson M."/>
            <person name="Park Y."/>
            <person name="Li B."/>
            <person name="Tanaka Y."/>
            <person name="Predel R."/>
            <person name="Neupert S."/>
            <person name="Schachtner J."/>
            <person name="Verleyen P."/>
            <person name="Raible F."/>
            <person name="Bork P."/>
            <person name="Friedrich M."/>
            <person name="Walden K.K."/>
            <person name="Robertson H.M."/>
            <person name="Angeli S."/>
            <person name="Foret S."/>
            <person name="Bucher G."/>
            <person name="Schuetz S."/>
            <person name="Maleszka R."/>
            <person name="Wimmer E.A."/>
            <person name="Beeman R.W."/>
            <person name="Lorenzen M."/>
            <person name="Tomoyasu Y."/>
            <person name="Miller S.C."/>
            <person name="Grossmann D."/>
            <person name="Bucher G."/>
        </authorList>
    </citation>
    <scope>NUCLEOTIDE SEQUENCE [LARGE SCALE GENOMIC DNA]</scope>
    <source>
        <strain evidence="1 2">Georgia GA2</strain>
    </source>
</reference>
<dbReference type="Proteomes" id="UP000007266">
    <property type="component" value="Linkage group 5"/>
</dbReference>
<dbReference type="PANTHER" id="PTHR45877">
    <property type="entry name" value="E3 UBIQUITIN-PROTEIN LIGASE SIAH2"/>
    <property type="match status" value="1"/>
</dbReference>